<accession>A0A815E8I1</accession>
<reference evidence="4" key="1">
    <citation type="submission" date="2021-02" db="EMBL/GenBank/DDBJ databases">
        <authorList>
            <person name="Nowell W R."/>
        </authorList>
    </citation>
    <scope>NUCLEOTIDE SEQUENCE</scope>
</reference>
<dbReference type="SMART" id="SM00404">
    <property type="entry name" value="PTPc_motif"/>
    <property type="match status" value="1"/>
</dbReference>
<proteinExistence type="predicted"/>
<dbReference type="PROSITE" id="PS50818">
    <property type="entry name" value="INTEIN_C_TER"/>
    <property type="match status" value="1"/>
</dbReference>
<comment type="caution">
    <text evidence="4">The sequence shown here is derived from an EMBL/GenBank/DDBJ whole genome shotgun (WGS) entry which is preliminary data.</text>
</comment>
<evidence type="ECO:0000313" key="4">
    <source>
        <dbReference type="EMBL" id="CAF1306955.1"/>
    </source>
</evidence>
<dbReference type="InterPro" id="IPR029021">
    <property type="entry name" value="Prot-tyrosine_phosphatase-like"/>
</dbReference>
<dbReference type="GO" id="GO:0004725">
    <property type="term" value="F:protein tyrosine phosphatase activity"/>
    <property type="evidence" value="ECO:0007669"/>
    <property type="project" value="InterPro"/>
</dbReference>
<evidence type="ECO:0000259" key="3">
    <source>
        <dbReference type="PROSITE" id="PS50878"/>
    </source>
</evidence>
<evidence type="ECO:0008006" key="7">
    <source>
        <dbReference type="Google" id="ProtNLM"/>
    </source>
</evidence>
<sequence length="343" mass="40049">MGSPLAPILANLFMNELEKEIDKYTGKKPEIYLRYVDDIFSIIHGTQKDIAKFVKFMNKLDPSIKFTVEVQNSNKLPFLDALQRRKVGYTYDISTSSQNYYKNRYKDVLPYDQTRVILKNCNDTDYINASFINMPITTTDVVNRYIATQGPLPSTCEAFWKMIWQENCSLLIMLTTLYESGRVKCHQYWPNINEIIDYGTFTIKCRRETKENLLLYREFTFIHKKFNEERTIFQIQFETWADHGIPSDYSTFIDLVFQIRDLRRNKQVPVLVHCSAGIGRTGVLILMETALCFIESGQPIFPIDIVKQMRDQRMGMIQTTSQFQFVCNAVLYAYENGLVNVCS</sequence>
<dbReference type="Pfam" id="PF00102">
    <property type="entry name" value="Y_phosphatase"/>
    <property type="match status" value="1"/>
</dbReference>
<dbReference type="Proteomes" id="UP000681722">
    <property type="component" value="Unassembled WGS sequence"/>
</dbReference>
<dbReference type="InterPro" id="IPR030934">
    <property type="entry name" value="Intein_C"/>
</dbReference>
<dbReference type="InterPro" id="IPR000477">
    <property type="entry name" value="RT_dom"/>
</dbReference>
<dbReference type="PRINTS" id="PR00700">
    <property type="entry name" value="PRTYPHPHTASE"/>
</dbReference>
<dbReference type="PANTHER" id="PTHR45706">
    <property type="entry name" value="TYROSINE-PROTEIN PHOSPHATASE"/>
    <property type="match status" value="1"/>
</dbReference>
<dbReference type="SUPFAM" id="SSF52799">
    <property type="entry name" value="(Phosphotyrosine protein) phosphatases II"/>
    <property type="match status" value="1"/>
</dbReference>
<dbReference type="EMBL" id="CAJOBC010040371">
    <property type="protein sequence ID" value="CAF4141004.1"/>
    <property type="molecule type" value="Genomic_DNA"/>
</dbReference>
<gene>
    <name evidence="4" type="ORF">GPM918_LOCUS28803</name>
    <name evidence="5" type="ORF">SRO942_LOCUS29330</name>
</gene>
<feature type="domain" description="Tyrosine-protein phosphatase" evidence="1">
    <location>
        <begin position="98"/>
        <end position="333"/>
    </location>
</feature>
<dbReference type="CDD" id="cd00304">
    <property type="entry name" value="RT_like"/>
    <property type="match status" value="1"/>
</dbReference>
<evidence type="ECO:0000259" key="2">
    <source>
        <dbReference type="PROSITE" id="PS50056"/>
    </source>
</evidence>
<dbReference type="Proteomes" id="UP000663829">
    <property type="component" value="Unassembled WGS sequence"/>
</dbReference>
<dbReference type="PROSITE" id="PS50055">
    <property type="entry name" value="TYR_PHOSPHATASE_PTP"/>
    <property type="match status" value="1"/>
</dbReference>
<dbReference type="AlphaFoldDB" id="A0A815E8I1"/>
<dbReference type="SMART" id="SM00194">
    <property type="entry name" value="PTPc"/>
    <property type="match status" value="1"/>
</dbReference>
<evidence type="ECO:0000313" key="6">
    <source>
        <dbReference type="Proteomes" id="UP000663829"/>
    </source>
</evidence>
<dbReference type="EMBL" id="CAJNOQ010012742">
    <property type="protein sequence ID" value="CAF1306955.1"/>
    <property type="molecule type" value="Genomic_DNA"/>
</dbReference>
<feature type="domain" description="Reverse transcriptase" evidence="3">
    <location>
        <begin position="1"/>
        <end position="91"/>
    </location>
</feature>
<feature type="domain" description="Tyrosine specific protein phosphatases" evidence="2">
    <location>
        <begin position="250"/>
        <end position="324"/>
    </location>
</feature>
<protein>
    <recommendedName>
        <fullName evidence="7">Protein tyrosine phosphatase</fullName>
    </recommendedName>
</protein>
<dbReference type="InterPro" id="IPR016130">
    <property type="entry name" value="Tyr_Pase_AS"/>
</dbReference>
<dbReference type="PANTHER" id="PTHR45706:SF4">
    <property type="entry name" value="TYROSINE-PROTEIN PHOSPHATASE"/>
    <property type="match status" value="1"/>
</dbReference>
<evidence type="ECO:0000259" key="1">
    <source>
        <dbReference type="PROSITE" id="PS50055"/>
    </source>
</evidence>
<keyword evidence="6" id="KW-1185">Reference proteome</keyword>
<dbReference type="OrthoDB" id="5854685at2759"/>
<dbReference type="PROSITE" id="PS50878">
    <property type="entry name" value="RT_POL"/>
    <property type="match status" value="1"/>
</dbReference>
<evidence type="ECO:0000313" key="5">
    <source>
        <dbReference type="EMBL" id="CAF4141004.1"/>
    </source>
</evidence>
<dbReference type="InterPro" id="IPR003595">
    <property type="entry name" value="Tyr_Pase_cat"/>
</dbReference>
<dbReference type="Gene3D" id="3.90.190.10">
    <property type="entry name" value="Protein tyrosine phosphatase superfamily"/>
    <property type="match status" value="1"/>
</dbReference>
<dbReference type="InterPro" id="IPR000387">
    <property type="entry name" value="Tyr_Pase_dom"/>
</dbReference>
<dbReference type="PROSITE" id="PS00383">
    <property type="entry name" value="TYR_PHOSPHATASE_1"/>
    <property type="match status" value="1"/>
</dbReference>
<dbReference type="InterPro" id="IPR000242">
    <property type="entry name" value="PTP_cat"/>
</dbReference>
<dbReference type="PROSITE" id="PS50056">
    <property type="entry name" value="TYR_PHOSPHATASE_2"/>
    <property type="match status" value="1"/>
</dbReference>
<name>A0A815E8I1_9BILA</name>
<organism evidence="4 6">
    <name type="scientific">Didymodactylos carnosus</name>
    <dbReference type="NCBI Taxonomy" id="1234261"/>
    <lineage>
        <taxon>Eukaryota</taxon>
        <taxon>Metazoa</taxon>
        <taxon>Spiralia</taxon>
        <taxon>Gnathifera</taxon>
        <taxon>Rotifera</taxon>
        <taxon>Eurotatoria</taxon>
        <taxon>Bdelloidea</taxon>
        <taxon>Philodinida</taxon>
        <taxon>Philodinidae</taxon>
        <taxon>Didymodactylos</taxon>
    </lineage>
</organism>